<feature type="transmembrane region" description="Helical" evidence="1">
    <location>
        <begin position="34"/>
        <end position="50"/>
    </location>
</feature>
<keyword evidence="1" id="KW-0812">Transmembrane</keyword>
<evidence type="ECO:0000313" key="5">
    <source>
        <dbReference type="Proteomes" id="UP000295176"/>
    </source>
</evidence>
<dbReference type="AlphaFoldDB" id="A0A2T5RJ42"/>
<dbReference type="OrthoDB" id="286752at2"/>
<gene>
    <name evidence="3" type="ORF">C7957_101186</name>
    <name evidence="2" type="ORF">C8C76_11622</name>
</gene>
<feature type="transmembrane region" description="Helical" evidence="1">
    <location>
        <begin position="96"/>
        <end position="114"/>
    </location>
</feature>
<evidence type="ECO:0000313" key="4">
    <source>
        <dbReference type="Proteomes" id="UP000244089"/>
    </source>
</evidence>
<comment type="caution">
    <text evidence="2">The sequence shown here is derived from an EMBL/GenBank/DDBJ whole genome shotgun (WGS) entry which is preliminary data.</text>
</comment>
<dbReference type="Pfam" id="PF03817">
    <property type="entry name" value="MadL"/>
    <property type="match status" value="1"/>
</dbReference>
<evidence type="ECO:0000313" key="2">
    <source>
        <dbReference type="EMBL" id="PTV98493.1"/>
    </source>
</evidence>
<evidence type="ECO:0000256" key="1">
    <source>
        <dbReference type="SAM" id="Phobius"/>
    </source>
</evidence>
<dbReference type="GO" id="GO:0016020">
    <property type="term" value="C:membrane"/>
    <property type="evidence" value="ECO:0007669"/>
    <property type="project" value="InterPro"/>
</dbReference>
<organism evidence="2 4">
    <name type="scientific">Halanaerobium saccharolyticum</name>
    <dbReference type="NCBI Taxonomy" id="43595"/>
    <lineage>
        <taxon>Bacteria</taxon>
        <taxon>Bacillati</taxon>
        <taxon>Bacillota</taxon>
        <taxon>Clostridia</taxon>
        <taxon>Halanaerobiales</taxon>
        <taxon>Halanaerobiaceae</taxon>
        <taxon>Halanaerobium</taxon>
    </lineage>
</organism>
<name>A0A2T5RJ42_9FIRM</name>
<sequence length="119" mass="12521">MEIIGMGFVAFFMLLGSFLGRILGQFIGTGGDVGGVGLAMLFMVLAVNYLENKRGRVFKERTENGIKFLSALYIPIIVAMAARLNVVGAINGGLVAILAGGLATVGAMFLVPLLSKLKK</sequence>
<dbReference type="InterPro" id="IPR004690">
    <property type="entry name" value="Maln_transptMadL"/>
</dbReference>
<dbReference type="EMBL" id="QAXS01000016">
    <property type="protein sequence ID" value="PTV98493.1"/>
    <property type="molecule type" value="Genomic_DNA"/>
</dbReference>
<dbReference type="Proteomes" id="UP000295176">
    <property type="component" value="Unassembled WGS sequence"/>
</dbReference>
<dbReference type="EMBL" id="SNXX01000001">
    <property type="protein sequence ID" value="TDQ06150.1"/>
    <property type="molecule type" value="Genomic_DNA"/>
</dbReference>
<accession>A0A2T5RJ42</accession>
<dbReference type="RefSeq" id="WP_108140379.1">
    <property type="nucleotide sequence ID" value="NZ_JBQPXQ010000030.1"/>
</dbReference>
<evidence type="ECO:0000313" key="3">
    <source>
        <dbReference type="EMBL" id="TDQ06150.1"/>
    </source>
</evidence>
<keyword evidence="1" id="KW-1133">Transmembrane helix</keyword>
<proteinExistence type="predicted"/>
<feature type="transmembrane region" description="Helical" evidence="1">
    <location>
        <begin position="71"/>
        <end position="90"/>
    </location>
</feature>
<dbReference type="Proteomes" id="UP000244089">
    <property type="component" value="Unassembled WGS sequence"/>
</dbReference>
<protein>
    <submittedName>
        <fullName evidence="2">Malonate transporter MadL subunit</fullName>
    </submittedName>
</protein>
<keyword evidence="1" id="KW-0472">Membrane</keyword>
<reference evidence="2 4" key="1">
    <citation type="submission" date="2018-04" db="EMBL/GenBank/DDBJ databases">
        <title>Subsurface microbial communities from deep shales in Ohio and West Virginia, USA.</title>
        <authorList>
            <person name="Wrighton K."/>
        </authorList>
    </citation>
    <scope>NUCLEOTIDE SEQUENCE [LARGE SCALE GENOMIC DNA]</scope>
    <source>
        <strain evidence="3 5">MSL 7</strain>
        <strain evidence="2 4">WC1</strain>
    </source>
</reference>